<comment type="caution">
    <text evidence="9">The sequence shown here is derived from an EMBL/GenBank/DDBJ whole genome shotgun (WGS) entry which is preliminary data.</text>
</comment>
<evidence type="ECO:0000256" key="2">
    <source>
        <dbReference type="ARBA" id="ARBA00022448"/>
    </source>
</evidence>
<feature type="transmembrane region" description="Helical" evidence="8">
    <location>
        <begin position="224"/>
        <end position="245"/>
    </location>
</feature>
<evidence type="ECO:0000256" key="7">
    <source>
        <dbReference type="ARBA" id="ARBA00023136"/>
    </source>
</evidence>
<feature type="transmembrane region" description="Helical" evidence="8">
    <location>
        <begin position="154"/>
        <end position="172"/>
    </location>
</feature>
<organism evidence="9 10">
    <name type="scientific">Ligilactobacillus equi DSM 15833 = JCM 10991</name>
    <dbReference type="NCBI Taxonomy" id="1423740"/>
    <lineage>
        <taxon>Bacteria</taxon>
        <taxon>Bacillati</taxon>
        <taxon>Bacillota</taxon>
        <taxon>Bacilli</taxon>
        <taxon>Lactobacillales</taxon>
        <taxon>Lactobacillaceae</taxon>
        <taxon>Ligilactobacillus</taxon>
    </lineage>
</organism>
<dbReference type="InterPro" id="IPR036458">
    <property type="entry name" value="Na:dicarbo_symporter_sf"/>
</dbReference>
<feature type="transmembrane region" description="Helical" evidence="8">
    <location>
        <begin position="311"/>
        <end position="331"/>
    </location>
</feature>
<evidence type="ECO:0000256" key="6">
    <source>
        <dbReference type="ARBA" id="ARBA00022989"/>
    </source>
</evidence>
<dbReference type="OrthoDB" id="9768885at2"/>
<feature type="transmembrane region" description="Helical" evidence="8">
    <location>
        <begin position="82"/>
        <end position="103"/>
    </location>
</feature>
<evidence type="ECO:0000313" key="10">
    <source>
        <dbReference type="Proteomes" id="UP000051048"/>
    </source>
</evidence>
<evidence type="ECO:0000256" key="4">
    <source>
        <dbReference type="ARBA" id="ARBA00022692"/>
    </source>
</evidence>
<evidence type="ECO:0000256" key="3">
    <source>
        <dbReference type="ARBA" id="ARBA00022475"/>
    </source>
</evidence>
<proteinExistence type="predicted"/>
<dbReference type="FunFam" id="1.10.3860.10:FF:000001">
    <property type="entry name" value="C4-dicarboxylate transport protein"/>
    <property type="match status" value="1"/>
</dbReference>
<dbReference type="EMBL" id="AZFH01000159">
    <property type="protein sequence ID" value="KRL77877.1"/>
    <property type="molecule type" value="Genomic_DNA"/>
</dbReference>
<dbReference type="InterPro" id="IPR018107">
    <property type="entry name" value="Na-dicarboxylate_symporter_CS"/>
</dbReference>
<keyword evidence="5" id="KW-0769">Symport</keyword>
<dbReference type="PRINTS" id="PR00173">
    <property type="entry name" value="EDTRNSPORT"/>
</dbReference>
<evidence type="ECO:0000256" key="1">
    <source>
        <dbReference type="ARBA" id="ARBA00004651"/>
    </source>
</evidence>
<dbReference type="GO" id="GO:0006835">
    <property type="term" value="P:dicarboxylic acid transport"/>
    <property type="evidence" value="ECO:0007669"/>
    <property type="project" value="TreeGrafter"/>
</dbReference>
<reference evidence="9 10" key="1">
    <citation type="journal article" date="2015" name="Genome Announc.">
        <title>Expanding the biotechnology potential of lactobacilli through comparative genomics of 213 strains and associated genera.</title>
        <authorList>
            <person name="Sun Z."/>
            <person name="Harris H.M."/>
            <person name="McCann A."/>
            <person name="Guo C."/>
            <person name="Argimon S."/>
            <person name="Zhang W."/>
            <person name="Yang X."/>
            <person name="Jeffery I.B."/>
            <person name="Cooney J.C."/>
            <person name="Kagawa T.F."/>
            <person name="Liu W."/>
            <person name="Song Y."/>
            <person name="Salvetti E."/>
            <person name="Wrobel A."/>
            <person name="Rasinkangas P."/>
            <person name="Parkhill J."/>
            <person name="Rea M.C."/>
            <person name="O'Sullivan O."/>
            <person name="Ritari J."/>
            <person name="Douillard F.P."/>
            <person name="Paul Ross R."/>
            <person name="Yang R."/>
            <person name="Briner A.E."/>
            <person name="Felis G.E."/>
            <person name="de Vos W.M."/>
            <person name="Barrangou R."/>
            <person name="Klaenhammer T.R."/>
            <person name="Caufield P.W."/>
            <person name="Cui Y."/>
            <person name="Zhang H."/>
            <person name="O'Toole P.W."/>
        </authorList>
    </citation>
    <scope>NUCLEOTIDE SEQUENCE [LARGE SCALE GENOMIC DNA]</scope>
    <source>
        <strain evidence="9 10">DSM 15833</strain>
    </source>
</reference>
<protein>
    <submittedName>
        <fullName evidence="9">Proton glutamate symport protein</fullName>
    </submittedName>
</protein>
<sequence length="425" mass="45269">MRKFKFWRLSVGWQILIGLIVGVILGVIFSDNQAFIKLASNVGSTFISLISMVVLPIVISSLIVGIANMGDLHKLGRIGVKTLIYFEILSTIAFIVGIVIANVTDFGSMVDLSKLTKADISTYVKTAEHTHSSIVDVLMSIVPSNIFDALGSGHMLPVVFFSALFGLGLASIGEQGKVVIDFLNAVAATMFKITGWVMHVAPFGVAGLIGQTVAQLGLETLKPLSLFIVMAYITMIFFIFVVLGVTSRLFGFKITEQIAVVKEEIILSFTTASSEVTLPKLIEKSEKLGVSPSISSFVIPTGYTFNLDGSAIYQGLASIFIAQAYGIHLNFSQQLTLLLVLMMTSKGMAGTPGASFVVLLASVGTVGIPTAGIALIAGIDRIVDMARTVVNVIGNVTATLVMAKSENEFDQATHDAYVASVKAKN</sequence>
<dbReference type="PANTHER" id="PTHR42865">
    <property type="entry name" value="PROTON/GLUTAMATE-ASPARTATE SYMPORTER"/>
    <property type="match status" value="1"/>
</dbReference>
<dbReference type="SUPFAM" id="SSF118215">
    <property type="entry name" value="Proton glutamate symport protein"/>
    <property type="match status" value="1"/>
</dbReference>
<feature type="transmembrane region" description="Helical" evidence="8">
    <location>
        <begin position="351"/>
        <end position="377"/>
    </location>
</feature>
<dbReference type="InterPro" id="IPR001991">
    <property type="entry name" value="Na-dicarboxylate_symporter"/>
</dbReference>
<dbReference type="RefSeq" id="WP_023860207.1">
    <property type="nucleotide sequence ID" value="NZ_AZFH01000159.1"/>
</dbReference>
<evidence type="ECO:0000313" key="9">
    <source>
        <dbReference type="EMBL" id="KRL77877.1"/>
    </source>
</evidence>
<dbReference type="STRING" id="1423740.FC36_GL001201"/>
<evidence type="ECO:0000256" key="5">
    <source>
        <dbReference type="ARBA" id="ARBA00022847"/>
    </source>
</evidence>
<comment type="subcellular location">
    <subcellularLocation>
        <location evidence="1">Cell membrane</location>
        <topology evidence="1">Multi-pass membrane protein</topology>
    </subcellularLocation>
</comment>
<dbReference type="PANTHER" id="PTHR42865:SF7">
    <property type="entry name" value="PROTON_GLUTAMATE-ASPARTATE SYMPORTER"/>
    <property type="match status" value="1"/>
</dbReference>
<dbReference type="PROSITE" id="PS00714">
    <property type="entry name" value="NA_DICARBOXYL_SYMP_2"/>
    <property type="match status" value="1"/>
</dbReference>
<dbReference type="GO" id="GO:0015293">
    <property type="term" value="F:symporter activity"/>
    <property type="evidence" value="ECO:0007669"/>
    <property type="project" value="UniProtKB-KW"/>
</dbReference>
<dbReference type="Pfam" id="PF00375">
    <property type="entry name" value="SDF"/>
    <property type="match status" value="1"/>
</dbReference>
<keyword evidence="7 8" id="KW-0472">Membrane</keyword>
<keyword evidence="6 8" id="KW-1133">Transmembrane helix</keyword>
<evidence type="ECO:0000256" key="8">
    <source>
        <dbReference type="SAM" id="Phobius"/>
    </source>
</evidence>
<accession>A0A0R1TGQ4</accession>
<keyword evidence="4 8" id="KW-0812">Transmembrane</keyword>
<feature type="transmembrane region" description="Helical" evidence="8">
    <location>
        <begin position="193"/>
        <end position="218"/>
    </location>
</feature>
<name>A0A0R1TGQ4_9LACO</name>
<dbReference type="Gene3D" id="1.10.3860.10">
    <property type="entry name" value="Sodium:dicarboxylate symporter"/>
    <property type="match status" value="1"/>
</dbReference>
<dbReference type="GO" id="GO:0005886">
    <property type="term" value="C:plasma membrane"/>
    <property type="evidence" value="ECO:0007669"/>
    <property type="project" value="UniProtKB-SubCell"/>
</dbReference>
<gene>
    <name evidence="9" type="ORF">FC36_GL001201</name>
</gene>
<feature type="transmembrane region" description="Helical" evidence="8">
    <location>
        <begin position="12"/>
        <end position="29"/>
    </location>
</feature>
<dbReference type="PATRIC" id="fig|1423740.3.peg.1294"/>
<feature type="transmembrane region" description="Helical" evidence="8">
    <location>
        <begin position="49"/>
        <end position="70"/>
    </location>
</feature>
<keyword evidence="3" id="KW-1003">Cell membrane</keyword>
<dbReference type="Proteomes" id="UP000051048">
    <property type="component" value="Unassembled WGS sequence"/>
</dbReference>
<dbReference type="AlphaFoldDB" id="A0A0R1TGQ4"/>
<keyword evidence="2" id="KW-0813">Transport</keyword>